<keyword evidence="2" id="KW-0813">Transport</keyword>
<feature type="domain" description="Cation/H+ exchanger transmembrane" evidence="8">
    <location>
        <begin position="26"/>
        <end position="407"/>
    </location>
</feature>
<feature type="transmembrane region" description="Helical" evidence="7">
    <location>
        <begin position="210"/>
        <end position="236"/>
    </location>
</feature>
<keyword evidence="6 7" id="KW-0472">Membrane</keyword>
<feature type="transmembrane region" description="Helical" evidence="7">
    <location>
        <begin position="370"/>
        <end position="399"/>
    </location>
</feature>
<sequence length="435" mass="45878">MRSLAQHSDLVIAAVMADIAIVLLAGAVLGRWARYLRQPPVVGEIIAGIALGPSLLGLLPGDLTHRLFPVEARPYLSAVAQVGLLVFMFGIGWEFDKRLLQGRRSAAGAVSLSSIALAFALGVGLATMLYHRHSTINGHHISFTAFALFIGAAMSVTAFPVLARMLTEHRMMTTAVGALALASAAVDDVLAWCLLAVVAAIVTASGPGDLLQIAVLALAYVATLVLAVRPLMAYLVRRWARDRVSPMLIIVIVAGLFLSSYATTWIGVHAIFGAFAFGFVMPREPFEVLHEGVKRPLDHISLVLLPVFFIVTGLNVDVSALSGRGYLELAGIILVACAGKLAGAAVPGRLFGMPWQEAGTLGLLMNTRGLTGFVILGVGVSLGVLDGQMFTMMVLMALVTTMMTGPLLPNAPARADDLIPLATRETQLADTGSRA</sequence>
<dbReference type="Gene3D" id="1.20.1530.20">
    <property type="match status" value="1"/>
</dbReference>
<organism evidence="9">
    <name type="scientific">Actinoallomurus sp. ID145698</name>
    <dbReference type="NCBI Taxonomy" id="1820605"/>
    <lineage>
        <taxon>Bacteria</taxon>
        <taxon>Bacillati</taxon>
        <taxon>Actinomycetota</taxon>
        <taxon>Actinomycetes</taxon>
        <taxon>Streptosporangiales</taxon>
        <taxon>Thermomonosporaceae</taxon>
        <taxon>Actinoallomurus</taxon>
    </lineage>
</organism>
<reference evidence="9" key="1">
    <citation type="submission" date="2015-11" db="EMBL/GenBank/DDBJ databases">
        <authorList>
            <person name="Zhang Y."/>
            <person name="Guo Z."/>
        </authorList>
    </citation>
    <scope>NUCLEOTIDE SEQUENCE</scope>
    <source>
        <strain evidence="9">ID145698</strain>
    </source>
</reference>
<dbReference type="InterPro" id="IPR038770">
    <property type="entry name" value="Na+/solute_symporter_sf"/>
</dbReference>
<feature type="transmembrane region" description="Helical" evidence="7">
    <location>
        <begin position="175"/>
        <end position="204"/>
    </location>
</feature>
<dbReference type="GO" id="GO:0016020">
    <property type="term" value="C:membrane"/>
    <property type="evidence" value="ECO:0007669"/>
    <property type="project" value="UniProtKB-SubCell"/>
</dbReference>
<evidence type="ECO:0000256" key="3">
    <source>
        <dbReference type="ARBA" id="ARBA00022692"/>
    </source>
</evidence>
<keyword evidence="4 7" id="KW-1133">Transmembrane helix</keyword>
<feature type="transmembrane region" description="Helical" evidence="7">
    <location>
        <begin position="248"/>
        <end position="279"/>
    </location>
</feature>
<feature type="transmembrane region" description="Helical" evidence="7">
    <location>
        <begin position="299"/>
        <end position="317"/>
    </location>
</feature>
<comment type="subcellular location">
    <subcellularLocation>
        <location evidence="1">Membrane</location>
        <topology evidence="1">Multi-pass membrane protein</topology>
    </subcellularLocation>
</comment>
<accession>A0A1W5KQ15</accession>
<feature type="transmembrane region" description="Helical" evidence="7">
    <location>
        <begin position="41"/>
        <end position="60"/>
    </location>
</feature>
<feature type="transmembrane region" description="Helical" evidence="7">
    <location>
        <begin position="72"/>
        <end position="93"/>
    </location>
</feature>
<evidence type="ECO:0000256" key="5">
    <source>
        <dbReference type="ARBA" id="ARBA00023065"/>
    </source>
</evidence>
<feature type="transmembrane region" description="Helical" evidence="7">
    <location>
        <begin position="12"/>
        <end position="29"/>
    </location>
</feature>
<evidence type="ECO:0000256" key="6">
    <source>
        <dbReference type="ARBA" id="ARBA00023136"/>
    </source>
</evidence>
<dbReference type="InterPro" id="IPR050794">
    <property type="entry name" value="CPA2_transporter"/>
</dbReference>
<proteinExistence type="predicted"/>
<feature type="transmembrane region" description="Helical" evidence="7">
    <location>
        <begin position="329"/>
        <end position="350"/>
    </location>
</feature>
<evidence type="ECO:0000256" key="2">
    <source>
        <dbReference type="ARBA" id="ARBA00022448"/>
    </source>
</evidence>
<gene>
    <name evidence="9" type="primary">NAI698_09190</name>
</gene>
<evidence type="ECO:0000259" key="8">
    <source>
        <dbReference type="Pfam" id="PF00999"/>
    </source>
</evidence>
<protein>
    <submittedName>
        <fullName evidence="9">High-affinity Na(+)/H(+) antiporter NhaS3</fullName>
    </submittedName>
</protein>
<keyword evidence="5" id="KW-0406">Ion transport</keyword>
<dbReference type="PANTHER" id="PTHR32468:SF0">
    <property type="entry name" value="K(+)_H(+) ANTIPORTER 1"/>
    <property type="match status" value="1"/>
</dbReference>
<dbReference type="EMBL" id="KT996129">
    <property type="protein sequence ID" value="AMX23345.1"/>
    <property type="molecule type" value="Genomic_DNA"/>
</dbReference>
<feature type="transmembrane region" description="Helical" evidence="7">
    <location>
        <begin position="141"/>
        <end position="163"/>
    </location>
</feature>
<name>A0A1W5KQ15_9ACTN</name>
<evidence type="ECO:0000256" key="7">
    <source>
        <dbReference type="SAM" id="Phobius"/>
    </source>
</evidence>
<keyword evidence="3 7" id="KW-0812">Transmembrane</keyword>
<feature type="transmembrane region" description="Helical" evidence="7">
    <location>
        <begin position="105"/>
        <end position="129"/>
    </location>
</feature>
<dbReference type="Pfam" id="PF00999">
    <property type="entry name" value="Na_H_Exchanger"/>
    <property type="match status" value="1"/>
</dbReference>
<dbReference type="InterPro" id="IPR006153">
    <property type="entry name" value="Cation/H_exchanger_TM"/>
</dbReference>
<evidence type="ECO:0000313" key="9">
    <source>
        <dbReference type="EMBL" id="AMX23345.1"/>
    </source>
</evidence>
<dbReference type="GO" id="GO:0015297">
    <property type="term" value="F:antiporter activity"/>
    <property type="evidence" value="ECO:0007669"/>
    <property type="project" value="InterPro"/>
</dbReference>
<dbReference type="GO" id="GO:1902600">
    <property type="term" value="P:proton transmembrane transport"/>
    <property type="evidence" value="ECO:0007669"/>
    <property type="project" value="InterPro"/>
</dbReference>
<evidence type="ECO:0000256" key="4">
    <source>
        <dbReference type="ARBA" id="ARBA00022989"/>
    </source>
</evidence>
<dbReference type="AlphaFoldDB" id="A0A1W5KQ15"/>
<dbReference type="PANTHER" id="PTHR32468">
    <property type="entry name" value="CATION/H + ANTIPORTER"/>
    <property type="match status" value="1"/>
</dbReference>
<evidence type="ECO:0000256" key="1">
    <source>
        <dbReference type="ARBA" id="ARBA00004141"/>
    </source>
</evidence>